<evidence type="ECO:0000313" key="2">
    <source>
        <dbReference type="Proteomes" id="UP001181355"/>
    </source>
</evidence>
<sequence>MRQFFDFKTDSTNPSLVFHGEKATIIKTSEDIRSDEEYIADYFLTIYAMNPHGEYFLFISNQNAAPFFKHITHTNAKIALGGDYVEPEIK</sequence>
<organism evidence="1 2">
    <name type="scientific">Undibacterium cyanobacteriorum</name>
    <dbReference type="NCBI Taxonomy" id="3073561"/>
    <lineage>
        <taxon>Bacteria</taxon>
        <taxon>Pseudomonadati</taxon>
        <taxon>Pseudomonadota</taxon>
        <taxon>Betaproteobacteria</taxon>
        <taxon>Burkholderiales</taxon>
        <taxon>Oxalobacteraceae</taxon>
        <taxon>Undibacterium</taxon>
    </lineage>
</organism>
<protein>
    <submittedName>
        <fullName evidence="1">Uncharacterized protein</fullName>
    </submittedName>
</protein>
<dbReference type="Proteomes" id="UP001181355">
    <property type="component" value="Chromosome"/>
</dbReference>
<dbReference type="RefSeq" id="WP_309481146.1">
    <property type="nucleotide sequence ID" value="NZ_CP133720.1"/>
</dbReference>
<keyword evidence="2" id="KW-1185">Reference proteome</keyword>
<reference evidence="1" key="1">
    <citation type="submission" date="2023-09" db="EMBL/GenBank/DDBJ databases">
        <title>Undibacterium sp. 20NA77.5 isolated from freshwater.</title>
        <authorList>
            <person name="Le V."/>
            <person name="Ko S.-R."/>
            <person name="Ahn C.-Y."/>
            <person name="Oh H.-M."/>
        </authorList>
    </citation>
    <scope>NUCLEOTIDE SEQUENCE</scope>
    <source>
        <strain evidence="1">20NA77.5</strain>
    </source>
</reference>
<proteinExistence type="predicted"/>
<accession>A0ABY9RFD1</accession>
<evidence type="ECO:0000313" key="1">
    <source>
        <dbReference type="EMBL" id="WMW79651.1"/>
    </source>
</evidence>
<name>A0ABY9RFD1_9BURK</name>
<gene>
    <name evidence="1" type="ORF">RF679_13450</name>
</gene>
<dbReference type="EMBL" id="CP133720">
    <property type="protein sequence ID" value="WMW79651.1"/>
    <property type="molecule type" value="Genomic_DNA"/>
</dbReference>